<dbReference type="STRING" id="1123285.SAMN05660235_01507"/>
<name>A0A1G7KXV8_9FIRM</name>
<dbReference type="AlphaFoldDB" id="A0A1G7KXV8"/>
<dbReference type="RefSeq" id="WP_093689601.1">
    <property type="nucleotide sequence ID" value="NZ_FNBU01000010.1"/>
</dbReference>
<evidence type="ECO:0000313" key="2">
    <source>
        <dbReference type="Proteomes" id="UP000243333"/>
    </source>
</evidence>
<gene>
    <name evidence="1" type="ORF">SAMN05660235_01507</name>
</gene>
<dbReference type="EMBL" id="FNBU01000010">
    <property type="protein sequence ID" value="SDF41926.1"/>
    <property type="molecule type" value="Genomic_DNA"/>
</dbReference>
<dbReference type="Pfam" id="PF04026">
    <property type="entry name" value="SpoVG"/>
    <property type="match status" value="1"/>
</dbReference>
<reference evidence="2" key="1">
    <citation type="submission" date="2016-10" db="EMBL/GenBank/DDBJ databases">
        <authorList>
            <person name="Varghese N."/>
            <person name="Submissions S."/>
        </authorList>
    </citation>
    <scope>NUCLEOTIDE SEQUENCE [LARGE SCALE GENOMIC DNA]</scope>
    <source>
        <strain evidence="2">DSM 23256</strain>
    </source>
</reference>
<dbReference type="InterPro" id="IPR036751">
    <property type="entry name" value="SpoVG_sf"/>
</dbReference>
<keyword evidence="2" id="KW-1185">Reference proteome</keyword>
<organism evidence="1 2">
    <name type="scientific">Sporolituus thermophilus DSM 23256</name>
    <dbReference type="NCBI Taxonomy" id="1123285"/>
    <lineage>
        <taxon>Bacteria</taxon>
        <taxon>Bacillati</taxon>
        <taxon>Bacillota</taxon>
        <taxon>Negativicutes</taxon>
        <taxon>Selenomonadales</taxon>
        <taxon>Sporomusaceae</taxon>
        <taxon>Sporolituus</taxon>
    </lineage>
</organism>
<protein>
    <submittedName>
        <fullName evidence="1">SpoVG protein</fullName>
    </submittedName>
</protein>
<evidence type="ECO:0000313" key="1">
    <source>
        <dbReference type="EMBL" id="SDF41926.1"/>
    </source>
</evidence>
<accession>A0A1G7KXV8</accession>
<proteinExistence type="predicted"/>
<dbReference type="Gene3D" id="3.30.1120.40">
    <property type="entry name" value="Stage V sporulation protein G"/>
    <property type="match status" value="1"/>
</dbReference>
<sequence>MMKITSVMFKKANRQQEKLPGVIAIANIEIENAIVIRDVLFGKYPDDSNKYFLRFPRRKSQIGFYLVAYCISKEIHEQVIAQVIEAWQRIDTNEFEQEGKTVVEIV</sequence>
<dbReference type="Proteomes" id="UP000243333">
    <property type="component" value="Unassembled WGS sequence"/>
</dbReference>
<dbReference type="InterPro" id="IPR007170">
    <property type="entry name" value="SpoVG"/>
</dbReference>
<dbReference type="GO" id="GO:0030435">
    <property type="term" value="P:sporulation resulting in formation of a cellular spore"/>
    <property type="evidence" value="ECO:0007669"/>
    <property type="project" value="InterPro"/>
</dbReference>
<dbReference type="SUPFAM" id="SSF160537">
    <property type="entry name" value="SpoVG-like"/>
    <property type="match status" value="1"/>
</dbReference>